<feature type="compositionally biased region" description="Basic and acidic residues" evidence="1">
    <location>
        <begin position="87"/>
        <end position="99"/>
    </location>
</feature>
<proteinExistence type="predicted"/>
<dbReference type="EMBL" id="HE575323">
    <property type="protein sequence ID" value="CCC94236.1"/>
    <property type="molecule type" value="Genomic_DNA"/>
</dbReference>
<dbReference type="AlphaFoldDB" id="G0UXW9"/>
<feature type="compositionally biased region" description="Polar residues" evidence="1">
    <location>
        <begin position="109"/>
        <end position="130"/>
    </location>
</feature>
<evidence type="ECO:0000256" key="1">
    <source>
        <dbReference type="SAM" id="MobiDB-lite"/>
    </source>
</evidence>
<dbReference type="VEuPathDB" id="TriTrypDB:TcIL3000_10_10150"/>
<gene>
    <name evidence="2" type="ORF">TCIL3000_10_10150</name>
</gene>
<evidence type="ECO:0000313" key="2">
    <source>
        <dbReference type="EMBL" id="CCC94236.1"/>
    </source>
</evidence>
<sequence>MKKYIRHKESLPAQVGIKRRRVAAPEVAPNAVGDSVAGKDKDGSIERAECEKEIGNSKVTSAPEDKTPSLSECSEDESFSDEDDEEELKRERRRVEELKQKKKLLAEGNNGQRTTAKFSSADGPSNVSANNKRDHLGGISSYNCDVLFRCSQWRTSKTSTGDNGDKKKKAKWEAVTNDTQSSAAYKHFMKHYFK</sequence>
<feature type="region of interest" description="Disordered" evidence="1">
    <location>
        <begin position="26"/>
        <end position="138"/>
    </location>
</feature>
<feature type="compositionally biased region" description="Basic and acidic residues" evidence="1">
    <location>
        <begin position="37"/>
        <end position="55"/>
    </location>
</feature>
<feature type="compositionally biased region" description="Acidic residues" evidence="1">
    <location>
        <begin position="73"/>
        <end position="86"/>
    </location>
</feature>
<protein>
    <submittedName>
        <fullName evidence="2">Uncharacterized protein</fullName>
    </submittedName>
</protein>
<reference evidence="2" key="1">
    <citation type="journal article" date="2012" name="Proc. Natl. Acad. Sci. U.S.A.">
        <title>Antigenic diversity is generated by distinct evolutionary mechanisms in African trypanosome species.</title>
        <authorList>
            <person name="Jackson A.P."/>
            <person name="Berry A."/>
            <person name="Aslett M."/>
            <person name="Allison H.C."/>
            <person name="Burton P."/>
            <person name="Vavrova-Anderson J."/>
            <person name="Brown R."/>
            <person name="Browne H."/>
            <person name="Corton N."/>
            <person name="Hauser H."/>
            <person name="Gamble J."/>
            <person name="Gilderthorp R."/>
            <person name="Marcello L."/>
            <person name="McQuillan J."/>
            <person name="Otto T.D."/>
            <person name="Quail M.A."/>
            <person name="Sanders M.J."/>
            <person name="van Tonder A."/>
            <person name="Ginger M.L."/>
            <person name="Field M.C."/>
            <person name="Barry J.D."/>
            <person name="Hertz-Fowler C."/>
            <person name="Berriman M."/>
        </authorList>
    </citation>
    <scope>NUCLEOTIDE SEQUENCE</scope>
    <source>
        <strain evidence="2">IL3000</strain>
    </source>
</reference>
<name>G0UXW9_TRYCI</name>
<organism evidence="2">
    <name type="scientific">Trypanosoma congolense (strain IL3000)</name>
    <dbReference type="NCBI Taxonomy" id="1068625"/>
    <lineage>
        <taxon>Eukaryota</taxon>
        <taxon>Discoba</taxon>
        <taxon>Euglenozoa</taxon>
        <taxon>Kinetoplastea</taxon>
        <taxon>Metakinetoplastina</taxon>
        <taxon>Trypanosomatida</taxon>
        <taxon>Trypanosomatidae</taxon>
        <taxon>Trypanosoma</taxon>
        <taxon>Nannomonas</taxon>
    </lineage>
</organism>
<accession>G0UXW9</accession>